<evidence type="ECO:0000313" key="5">
    <source>
        <dbReference type="Proteomes" id="UP001437256"/>
    </source>
</evidence>
<comment type="caution">
    <text evidence="4">The sequence shown here is derived from an EMBL/GenBank/DDBJ whole genome shotgun (WGS) entry which is preliminary data.</text>
</comment>
<evidence type="ECO:0000259" key="3">
    <source>
        <dbReference type="Pfam" id="PF20152"/>
    </source>
</evidence>
<sequence length="344" mass="38212">MSDSVLQALGPVFIGNLFEAGDSNGTSHAIVDFSFGSIFIYTGNLKRPIPWNYLLAAILDLLIANVTQIFYGVRLWKIIKRPYYRAFLFIILGSLLALNLALDISHIDYVTRCLTSGSLFDINFKWAVGLAFGLTSVIDCILSVTLVFTLYKTTKRVDWTDNQFYVVLAYVVNSGALPSLFSITCPFAYIFLPNSLIFLALRNVLTALYFNSLLAMLNAQQYLEDWGGRQTKDVYIYNGSGFRQRPLPSQIPKGTINEVGLPLFDHQTSRVSDFLTTSQPSSSDNLDNNLKLKMGIDNDTPLEVNVVQEAARQSDPDSKGYHSSDGEISEMPVSHLNGTKVGIV</sequence>
<feature type="region of interest" description="Disordered" evidence="1">
    <location>
        <begin position="310"/>
        <end position="344"/>
    </location>
</feature>
<protein>
    <recommendedName>
        <fullName evidence="3">DUF6534 domain-containing protein</fullName>
    </recommendedName>
</protein>
<accession>A0ABR2ZNK5</accession>
<evidence type="ECO:0000256" key="1">
    <source>
        <dbReference type="SAM" id="MobiDB-lite"/>
    </source>
</evidence>
<keyword evidence="2" id="KW-0812">Transmembrane</keyword>
<feature type="transmembrane region" description="Helical" evidence="2">
    <location>
        <begin position="126"/>
        <end position="151"/>
    </location>
</feature>
<dbReference type="Pfam" id="PF20152">
    <property type="entry name" value="DUF6534"/>
    <property type="match status" value="1"/>
</dbReference>
<name>A0ABR2ZNK5_9AGAR</name>
<feature type="domain" description="DUF6534" evidence="3">
    <location>
        <begin position="136"/>
        <end position="221"/>
    </location>
</feature>
<feature type="transmembrane region" description="Helical" evidence="2">
    <location>
        <begin position="83"/>
        <end position="102"/>
    </location>
</feature>
<dbReference type="PANTHER" id="PTHR40465">
    <property type="entry name" value="CHROMOSOME 1, WHOLE GENOME SHOTGUN SEQUENCE"/>
    <property type="match status" value="1"/>
</dbReference>
<feature type="transmembrane region" description="Helical" evidence="2">
    <location>
        <begin position="163"/>
        <end position="181"/>
    </location>
</feature>
<organism evidence="4 5">
    <name type="scientific">Marasmius tenuissimus</name>
    <dbReference type="NCBI Taxonomy" id="585030"/>
    <lineage>
        <taxon>Eukaryota</taxon>
        <taxon>Fungi</taxon>
        <taxon>Dikarya</taxon>
        <taxon>Basidiomycota</taxon>
        <taxon>Agaricomycotina</taxon>
        <taxon>Agaricomycetes</taxon>
        <taxon>Agaricomycetidae</taxon>
        <taxon>Agaricales</taxon>
        <taxon>Marasmiineae</taxon>
        <taxon>Marasmiaceae</taxon>
        <taxon>Marasmius</taxon>
    </lineage>
</organism>
<gene>
    <name evidence="4" type="ORF">AAF712_010374</name>
</gene>
<dbReference type="EMBL" id="JBBXMP010000097">
    <property type="protein sequence ID" value="KAL0062752.1"/>
    <property type="molecule type" value="Genomic_DNA"/>
</dbReference>
<keyword evidence="2" id="KW-0472">Membrane</keyword>
<keyword evidence="5" id="KW-1185">Reference proteome</keyword>
<feature type="compositionally biased region" description="Basic and acidic residues" evidence="1">
    <location>
        <begin position="312"/>
        <end position="325"/>
    </location>
</feature>
<dbReference type="Proteomes" id="UP001437256">
    <property type="component" value="Unassembled WGS sequence"/>
</dbReference>
<dbReference type="PANTHER" id="PTHR40465:SF1">
    <property type="entry name" value="DUF6534 DOMAIN-CONTAINING PROTEIN"/>
    <property type="match status" value="1"/>
</dbReference>
<proteinExistence type="predicted"/>
<dbReference type="InterPro" id="IPR045339">
    <property type="entry name" value="DUF6534"/>
</dbReference>
<keyword evidence="2" id="KW-1133">Transmembrane helix</keyword>
<evidence type="ECO:0000256" key="2">
    <source>
        <dbReference type="SAM" id="Phobius"/>
    </source>
</evidence>
<reference evidence="4 5" key="1">
    <citation type="submission" date="2024-05" db="EMBL/GenBank/DDBJ databases">
        <title>A draft genome resource for the thread blight pathogen Marasmius tenuissimus strain MS-2.</title>
        <authorList>
            <person name="Yulfo-Soto G.E."/>
            <person name="Baruah I.K."/>
            <person name="Amoako-Attah I."/>
            <person name="Bukari Y."/>
            <person name="Meinhardt L.W."/>
            <person name="Bailey B.A."/>
            <person name="Cohen S.P."/>
        </authorList>
    </citation>
    <scope>NUCLEOTIDE SEQUENCE [LARGE SCALE GENOMIC DNA]</scope>
    <source>
        <strain evidence="4 5">MS-2</strain>
    </source>
</reference>
<feature type="transmembrane region" description="Helical" evidence="2">
    <location>
        <begin position="51"/>
        <end position="71"/>
    </location>
</feature>
<evidence type="ECO:0000313" key="4">
    <source>
        <dbReference type="EMBL" id="KAL0062752.1"/>
    </source>
</evidence>